<dbReference type="OrthoDB" id="2355173at2"/>
<dbReference type="InterPro" id="IPR023393">
    <property type="entry name" value="START-like_dom_sf"/>
</dbReference>
<name>V6J3Y7_9BACL</name>
<dbReference type="Pfam" id="PF08327">
    <property type="entry name" value="AHSA1"/>
    <property type="match status" value="1"/>
</dbReference>
<dbReference type="AlphaFoldDB" id="V6J3Y7"/>
<dbReference type="InterPro" id="IPR013538">
    <property type="entry name" value="ASHA1/2-like_C"/>
</dbReference>
<evidence type="ECO:0000256" key="1">
    <source>
        <dbReference type="ARBA" id="ARBA00006817"/>
    </source>
</evidence>
<accession>V6J3Y7</accession>
<comment type="similarity">
    <text evidence="1">Belongs to the AHA1 family.</text>
</comment>
<comment type="caution">
    <text evidence="3">The sequence shown here is derived from an EMBL/GenBank/DDBJ whole genome shotgun (WGS) entry which is preliminary data.</text>
</comment>
<evidence type="ECO:0000313" key="4">
    <source>
        <dbReference type="Proteomes" id="UP000018296"/>
    </source>
</evidence>
<dbReference type="STRING" id="1395513.P343_11675"/>
<proteinExistence type="inferred from homology"/>
<dbReference type="SUPFAM" id="SSF55961">
    <property type="entry name" value="Bet v1-like"/>
    <property type="match status" value="1"/>
</dbReference>
<dbReference type="Gene3D" id="3.30.530.20">
    <property type="match status" value="1"/>
</dbReference>
<protein>
    <recommendedName>
        <fullName evidence="2">Activator of Hsp90 ATPase homologue 1/2-like C-terminal domain-containing protein</fullName>
    </recommendedName>
</protein>
<keyword evidence="4" id="KW-1185">Reference proteome</keyword>
<dbReference type="RefSeq" id="WP_023510579.1">
    <property type="nucleotide sequence ID" value="NZ_AWTC01000011.1"/>
</dbReference>
<dbReference type="eggNOG" id="COG3832">
    <property type="taxonomic scope" value="Bacteria"/>
</dbReference>
<dbReference type="PATRIC" id="fig|1395513.3.peg.2361"/>
<organism evidence="3 4">
    <name type="scientific">Sporolactobacillus laevolacticus DSM 442</name>
    <dbReference type="NCBI Taxonomy" id="1395513"/>
    <lineage>
        <taxon>Bacteria</taxon>
        <taxon>Bacillati</taxon>
        <taxon>Bacillota</taxon>
        <taxon>Bacilli</taxon>
        <taxon>Bacillales</taxon>
        <taxon>Sporolactobacillaceae</taxon>
        <taxon>Sporolactobacillus</taxon>
    </lineage>
</organism>
<dbReference type="Proteomes" id="UP000018296">
    <property type="component" value="Unassembled WGS sequence"/>
</dbReference>
<feature type="domain" description="Activator of Hsp90 ATPase homologue 1/2-like C-terminal" evidence="2">
    <location>
        <begin position="14"/>
        <end position="138"/>
    </location>
</feature>
<reference evidence="3 4" key="1">
    <citation type="journal article" date="2013" name="Genome Announc.">
        <title>Genome Sequence of Sporolactobacillus laevolacticus DSM442, an Efficient Polymer-Grade D-Lactate Producer from Agricultural Waste Cottonseed as a Nitrogen Source.</title>
        <authorList>
            <person name="Wang H."/>
            <person name="Wang L."/>
            <person name="Ju J."/>
            <person name="Yu B."/>
            <person name="Ma Y."/>
        </authorList>
    </citation>
    <scope>NUCLEOTIDE SEQUENCE [LARGE SCALE GENOMIC DNA]</scope>
    <source>
        <strain evidence="3 4">DSM 442</strain>
    </source>
</reference>
<evidence type="ECO:0000313" key="3">
    <source>
        <dbReference type="EMBL" id="EST11424.1"/>
    </source>
</evidence>
<dbReference type="EMBL" id="AWTC01000011">
    <property type="protein sequence ID" value="EST11424.1"/>
    <property type="molecule type" value="Genomic_DNA"/>
</dbReference>
<gene>
    <name evidence="3" type="ORF">P343_11675</name>
</gene>
<sequence>MEHNTIEQEIFIDAPVQKVWEFVSAPAWWVGENGPDHITIDGNRVVAECKYGRFPVLIETTNAPSSIACRWASSYPGEEPKAGNSTLVEFSLTPENGGTQLKVTESGFAHLDAPESDQIRFFEENSEGWSMMLNVIKDRAQ</sequence>
<evidence type="ECO:0000259" key="2">
    <source>
        <dbReference type="Pfam" id="PF08327"/>
    </source>
</evidence>